<sequence>EETCPWSRAASDNVVRCRDLTSCRAEPLRQTCCDARGGILQCPENFPLLCGDGYCSDFEELCQGRGGVRECPGAEECPWLLPAPSSRTYACKDGSFARRSMFGHPCQGGGEGGILRCPLDTPVMCANKRCGGRWWTTVASRRAPIAPRRTWAAFANAVCTSLTCTTRAGFSIKSFDNLASRSTDPLAALSWISRLWRLRPETMLGAAVAAACSRDGRQEQEQEERISSRGGGPPCGALVGRLGRRVEQSDTIPACKAWRVAAAAAAIRSASVPSRIRARADVSTVFIDVDTLRSAFRRIAPVFDRSLSRRFFGLWLLRSLRESARALPEA</sequence>
<feature type="non-terminal residue" evidence="1">
    <location>
        <position position="1"/>
    </location>
</feature>
<gene>
    <name evidence="1" type="ORF">PCOR1329_LOCUS25875</name>
</gene>
<dbReference type="EMBL" id="CAUYUJ010009104">
    <property type="protein sequence ID" value="CAK0825851.1"/>
    <property type="molecule type" value="Genomic_DNA"/>
</dbReference>
<dbReference type="Proteomes" id="UP001189429">
    <property type="component" value="Unassembled WGS sequence"/>
</dbReference>
<protein>
    <submittedName>
        <fullName evidence="1">Uncharacterized protein</fullName>
    </submittedName>
</protein>
<evidence type="ECO:0000313" key="1">
    <source>
        <dbReference type="EMBL" id="CAK0825851.1"/>
    </source>
</evidence>
<accession>A0ABN9S280</accession>
<comment type="caution">
    <text evidence="1">The sequence shown here is derived from an EMBL/GenBank/DDBJ whole genome shotgun (WGS) entry which is preliminary data.</text>
</comment>
<name>A0ABN9S280_9DINO</name>
<reference evidence="1" key="1">
    <citation type="submission" date="2023-10" db="EMBL/GenBank/DDBJ databases">
        <authorList>
            <person name="Chen Y."/>
            <person name="Shah S."/>
            <person name="Dougan E. K."/>
            <person name="Thang M."/>
            <person name="Chan C."/>
        </authorList>
    </citation>
    <scope>NUCLEOTIDE SEQUENCE [LARGE SCALE GENOMIC DNA]</scope>
</reference>
<organism evidence="1 2">
    <name type="scientific">Prorocentrum cordatum</name>
    <dbReference type="NCBI Taxonomy" id="2364126"/>
    <lineage>
        <taxon>Eukaryota</taxon>
        <taxon>Sar</taxon>
        <taxon>Alveolata</taxon>
        <taxon>Dinophyceae</taxon>
        <taxon>Prorocentrales</taxon>
        <taxon>Prorocentraceae</taxon>
        <taxon>Prorocentrum</taxon>
    </lineage>
</organism>
<keyword evidence="2" id="KW-1185">Reference proteome</keyword>
<evidence type="ECO:0000313" key="2">
    <source>
        <dbReference type="Proteomes" id="UP001189429"/>
    </source>
</evidence>
<proteinExistence type="predicted"/>